<keyword evidence="6" id="KW-1185">Reference proteome</keyword>
<evidence type="ECO:0000256" key="1">
    <source>
        <dbReference type="ARBA" id="ARBA00009986"/>
    </source>
</evidence>
<dbReference type="InterPro" id="IPR044148">
    <property type="entry name" value="ALDH_GabD1-like"/>
</dbReference>
<dbReference type="Gene3D" id="3.40.309.10">
    <property type="entry name" value="Aldehyde Dehydrogenase, Chain A, domain 2"/>
    <property type="match status" value="1"/>
</dbReference>
<dbReference type="PANTHER" id="PTHR43217">
    <property type="entry name" value="SUCCINATE SEMIALDEHYDE DEHYDROGENASE [NAD(P)+] SAD"/>
    <property type="match status" value="1"/>
</dbReference>
<gene>
    <name evidence="5" type="ORF">SAMN06295970_12167</name>
</gene>
<comment type="caution">
    <text evidence="5">The sequence shown here is derived from an EMBL/GenBank/DDBJ whole genome shotgun (WGS) entry which is preliminary data.</text>
</comment>
<dbReference type="CDD" id="cd07100">
    <property type="entry name" value="ALDH_SSADH1_GabD1"/>
    <property type="match status" value="1"/>
</dbReference>
<sequence length="462" mass="49874">MESINPQSGKVIQTYSSATDEALQTRLRAAADEFQHWKLNSFPERAKLMHAAATLLRARKAELAELMADEMGKVIRDGIAEIEKCAGCCDYYAEHAHQFLQKQSIASDAQESYVAYDPLGVILAVMPWNFPFWQVFRFAAPALMAGNVGVLKHASNVSGCALAIEAVFKDAGFPAHAFSTLLVESSRVEALIRNPLVSAVTLTGSTPAGRSVAGIAGSELKKCVLELGGSDAYIVLEDADLDLAVDLCVKSRLINAGQSCIAAKRFIVVRPLRAEFEARYAEKFKAIRYGDPRDPATDIGPMARTDLRDQVHAQVMKSVEQGARLLVGGVVPDGPGAYYPATVLAGVKPGMTAFDDEIFGPVAAIIEADDEEHAIALANQSVFGLGAALFTRDRDKADRLARRIEAGCVFINSFVKSDPRLPFGGIKQSGFGRELSWFGIQEFVNIKTVYHAAAAKPAHAVE</sequence>
<dbReference type="InterPro" id="IPR016161">
    <property type="entry name" value="Ald_DH/histidinol_DH"/>
</dbReference>
<keyword evidence="3" id="KW-0560">Oxidoreductase</keyword>
<dbReference type="Pfam" id="PF00171">
    <property type="entry name" value="Aldedh"/>
    <property type="match status" value="1"/>
</dbReference>
<keyword evidence="2" id="KW-0521">NADP</keyword>
<dbReference type="InterPro" id="IPR016163">
    <property type="entry name" value="Ald_DH_C"/>
</dbReference>
<dbReference type="InterPro" id="IPR016160">
    <property type="entry name" value="Ald_DH_CS_CYS"/>
</dbReference>
<dbReference type="InterPro" id="IPR015590">
    <property type="entry name" value="Aldehyde_DH_dom"/>
</dbReference>
<dbReference type="Proteomes" id="UP001158049">
    <property type="component" value="Unassembled WGS sequence"/>
</dbReference>
<evidence type="ECO:0000259" key="4">
    <source>
        <dbReference type="Pfam" id="PF00171"/>
    </source>
</evidence>
<dbReference type="InterPro" id="IPR016162">
    <property type="entry name" value="Ald_DH_N"/>
</dbReference>
<accession>A0ABY1QL76</accession>
<evidence type="ECO:0000313" key="6">
    <source>
        <dbReference type="Proteomes" id="UP001158049"/>
    </source>
</evidence>
<dbReference type="InterPro" id="IPR047110">
    <property type="entry name" value="GABD/Sad-like"/>
</dbReference>
<reference evidence="5 6" key="1">
    <citation type="submission" date="2017-05" db="EMBL/GenBank/DDBJ databases">
        <authorList>
            <person name="Varghese N."/>
            <person name="Submissions S."/>
        </authorList>
    </citation>
    <scope>NUCLEOTIDE SEQUENCE [LARGE SCALE GENOMIC DNA]</scope>
    <source>
        <strain evidence="5 6">DSM 26001</strain>
    </source>
</reference>
<dbReference type="Gene3D" id="3.40.605.10">
    <property type="entry name" value="Aldehyde Dehydrogenase, Chain A, domain 1"/>
    <property type="match status" value="1"/>
</dbReference>
<dbReference type="EMBL" id="FXUL01000021">
    <property type="protein sequence ID" value="SMP74687.1"/>
    <property type="molecule type" value="Genomic_DNA"/>
</dbReference>
<evidence type="ECO:0000256" key="3">
    <source>
        <dbReference type="ARBA" id="ARBA00023002"/>
    </source>
</evidence>
<evidence type="ECO:0000256" key="2">
    <source>
        <dbReference type="ARBA" id="ARBA00022857"/>
    </source>
</evidence>
<comment type="similarity">
    <text evidence="1">Belongs to the aldehyde dehydrogenase family.</text>
</comment>
<evidence type="ECO:0000313" key="5">
    <source>
        <dbReference type="EMBL" id="SMP74687.1"/>
    </source>
</evidence>
<organism evidence="5 6">
    <name type="scientific">Noviherbaspirillum suwonense</name>
    <dbReference type="NCBI Taxonomy" id="1224511"/>
    <lineage>
        <taxon>Bacteria</taxon>
        <taxon>Pseudomonadati</taxon>
        <taxon>Pseudomonadota</taxon>
        <taxon>Betaproteobacteria</taxon>
        <taxon>Burkholderiales</taxon>
        <taxon>Oxalobacteraceae</taxon>
        <taxon>Noviherbaspirillum</taxon>
    </lineage>
</organism>
<proteinExistence type="inferred from homology"/>
<protein>
    <submittedName>
        <fullName evidence="5">Succinate-semialdehyde dehydrogenase / glutarate-semialdehyde dehydrogenase</fullName>
    </submittedName>
</protein>
<dbReference type="PROSITE" id="PS00070">
    <property type="entry name" value="ALDEHYDE_DEHYDR_CYS"/>
    <property type="match status" value="1"/>
</dbReference>
<dbReference type="PANTHER" id="PTHR43217:SF1">
    <property type="entry name" value="SUCCINATE SEMIALDEHYDE DEHYDROGENASE [NAD(P)+] SAD"/>
    <property type="match status" value="1"/>
</dbReference>
<dbReference type="SUPFAM" id="SSF53720">
    <property type="entry name" value="ALDH-like"/>
    <property type="match status" value="1"/>
</dbReference>
<feature type="domain" description="Aldehyde dehydrogenase" evidence="4">
    <location>
        <begin position="1"/>
        <end position="449"/>
    </location>
</feature>
<name>A0ABY1QL76_9BURK</name>